<organism evidence="1 2">
    <name type="scientific">Camellia lanceoleosa</name>
    <dbReference type="NCBI Taxonomy" id="1840588"/>
    <lineage>
        <taxon>Eukaryota</taxon>
        <taxon>Viridiplantae</taxon>
        <taxon>Streptophyta</taxon>
        <taxon>Embryophyta</taxon>
        <taxon>Tracheophyta</taxon>
        <taxon>Spermatophyta</taxon>
        <taxon>Magnoliopsida</taxon>
        <taxon>eudicotyledons</taxon>
        <taxon>Gunneridae</taxon>
        <taxon>Pentapetalae</taxon>
        <taxon>asterids</taxon>
        <taxon>Ericales</taxon>
        <taxon>Theaceae</taxon>
        <taxon>Camellia</taxon>
    </lineage>
</organism>
<protein>
    <submittedName>
        <fullName evidence="1">Subtilisin-like protease SBT1.8</fullName>
    </submittedName>
</protein>
<name>A0ACC0F5S5_9ERIC</name>
<gene>
    <name evidence="1" type="ORF">LOK49_LG15G00520</name>
</gene>
<dbReference type="Proteomes" id="UP001060215">
    <property type="component" value="Chromosome 11"/>
</dbReference>
<reference evidence="1 2" key="1">
    <citation type="journal article" date="2022" name="Plant J.">
        <title>Chromosome-level genome of Camellia lanceoleosa provides a valuable resource for understanding genome evolution and self-incompatibility.</title>
        <authorList>
            <person name="Gong W."/>
            <person name="Xiao S."/>
            <person name="Wang L."/>
            <person name="Liao Z."/>
            <person name="Chang Y."/>
            <person name="Mo W."/>
            <person name="Hu G."/>
            <person name="Li W."/>
            <person name="Zhao G."/>
            <person name="Zhu H."/>
            <person name="Hu X."/>
            <person name="Ji K."/>
            <person name="Xiang X."/>
            <person name="Song Q."/>
            <person name="Yuan D."/>
            <person name="Jin S."/>
            <person name="Zhang L."/>
        </authorList>
    </citation>
    <scope>NUCLEOTIDE SEQUENCE [LARGE SCALE GENOMIC DNA]</scope>
    <source>
        <strain evidence="1">SQ_2022a</strain>
    </source>
</reference>
<accession>A0ACC0F5S5</accession>
<dbReference type="EMBL" id="CM045768">
    <property type="protein sequence ID" value="KAI7983677.1"/>
    <property type="molecule type" value="Genomic_DNA"/>
</dbReference>
<sequence>MNSTKERSATSSPNLWPKNLLLHYHLHHDWYSAHLQSLSSDSDSLLYTYTTAYHGFAASLDPYQADLLRHSDSVLRVYEDTVYTLHTTRIPEFLGLDTPDGFMG</sequence>
<keyword evidence="2" id="KW-1185">Reference proteome</keyword>
<evidence type="ECO:0000313" key="1">
    <source>
        <dbReference type="EMBL" id="KAI7983677.1"/>
    </source>
</evidence>
<evidence type="ECO:0000313" key="2">
    <source>
        <dbReference type="Proteomes" id="UP001060215"/>
    </source>
</evidence>
<comment type="caution">
    <text evidence="1">The sequence shown here is derived from an EMBL/GenBank/DDBJ whole genome shotgun (WGS) entry which is preliminary data.</text>
</comment>
<proteinExistence type="predicted"/>